<dbReference type="RefSeq" id="WP_177184843.1">
    <property type="nucleotide sequence ID" value="NZ_FOOY01000034.1"/>
</dbReference>
<dbReference type="STRING" id="269670.SAMN02982927_03353"/>
<sequence>MLYALGDGEDTGTLVKSADMAMYEVKSKEKNHNALVHRRNEGQAADEAIYALRKNELSVVYQPQMCSKTDHAVSDEALLQMETYRIRGHTVRCIHRV</sequence>
<proteinExistence type="predicted"/>
<evidence type="ECO:0000313" key="1">
    <source>
        <dbReference type="EMBL" id="SFG95369.1"/>
    </source>
</evidence>
<dbReference type="Proteomes" id="UP000198752">
    <property type="component" value="Unassembled WGS sequence"/>
</dbReference>
<keyword evidence="2" id="KW-1185">Reference proteome</keyword>
<dbReference type="EMBL" id="FOOY01000034">
    <property type="protein sequence ID" value="SFG95369.1"/>
    <property type="molecule type" value="Genomic_DNA"/>
</dbReference>
<organism evidence="1 2">
    <name type="scientific">Sporolactobacillus nakayamae</name>
    <dbReference type="NCBI Taxonomy" id="269670"/>
    <lineage>
        <taxon>Bacteria</taxon>
        <taxon>Bacillati</taxon>
        <taxon>Bacillota</taxon>
        <taxon>Bacilli</taxon>
        <taxon>Bacillales</taxon>
        <taxon>Sporolactobacillaceae</taxon>
        <taxon>Sporolactobacillus</taxon>
    </lineage>
</organism>
<dbReference type="AlphaFoldDB" id="A0A1I2W3Y8"/>
<reference evidence="2" key="1">
    <citation type="submission" date="2016-10" db="EMBL/GenBank/DDBJ databases">
        <authorList>
            <person name="Varghese N."/>
            <person name="Submissions S."/>
        </authorList>
    </citation>
    <scope>NUCLEOTIDE SEQUENCE [LARGE SCALE GENOMIC DNA]</scope>
    <source>
        <strain evidence="2">ATCC 700379</strain>
    </source>
</reference>
<protein>
    <submittedName>
        <fullName evidence="1">Uncharacterized protein</fullName>
    </submittedName>
</protein>
<gene>
    <name evidence="1" type="ORF">SAMN02982927_03353</name>
</gene>
<evidence type="ECO:0000313" key="2">
    <source>
        <dbReference type="Proteomes" id="UP000198752"/>
    </source>
</evidence>
<name>A0A1I2W3Y8_9BACL</name>
<accession>A0A1I2W3Y8</accession>